<dbReference type="Proteomes" id="UP001221519">
    <property type="component" value="Chromosome"/>
</dbReference>
<dbReference type="GO" id="GO:0022857">
    <property type="term" value="F:transmembrane transporter activity"/>
    <property type="evidence" value="ECO:0007669"/>
    <property type="project" value="InterPro"/>
</dbReference>
<accession>A0AAX3MV45</accession>
<comment type="subcellular location">
    <subcellularLocation>
        <location evidence="1">Cell membrane</location>
        <topology evidence="1">Multi-pass membrane protein</topology>
    </subcellularLocation>
</comment>
<dbReference type="PANTHER" id="PTHR23525:SF1">
    <property type="entry name" value="NODULIN-LIKE DOMAIN-CONTAINING PROTEIN"/>
    <property type="match status" value="1"/>
</dbReference>
<dbReference type="PANTHER" id="PTHR23525">
    <property type="entry name" value="TRANSPORTER, PUTATIVE-RELATED"/>
    <property type="match status" value="1"/>
</dbReference>
<dbReference type="Pfam" id="PF07690">
    <property type="entry name" value="MFS_1"/>
    <property type="match status" value="1"/>
</dbReference>
<dbReference type="PROSITE" id="PS50850">
    <property type="entry name" value="MFS"/>
    <property type="match status" value="1"/>
</dbReference>
<dbReference type="InterPro" id="IPR036259">
    <property type="entry name" value="MFS_trans_sf"/>
</dbReference>
<dbReference type="InterPro" id="IPR020846">
    <property type="entry name" value="MFS_dom"/>
</dbReference>
<feature type="transmembrane region" description="Helical" evidence="6">
    <location>
        <begin position="273"/>
        <end position="296"/>
    </location>
</feature>
<evidence type="ECO:0000256" key="2">
    <source>
        <dbReference type="ARBA" id="ARBA00022448"/>
    </source>
</evidence>
<keyword evidence="5 6" id="KW-0472">Membrane</keyword>
<keyword evidence="2" id="KW-0813">Transport</keyword>
<feature type="transmembrane region" description="Helical" evidence="6">
    <location>
        <begin position="395"/>
        <end position="420"/>
    </location>
</feature>
<evidence type="ECO:0000256" key="1">
    <source>
        <dbReference type="ARBA" id="ARBA00004651"/>
    </source>
</evidence>
<evidence type="ECO:0000313" key="11">
    <source>
        <dbReference type="Proteomes" id="UP001221519"/>
    </source>
</evidence>
<dbReference type="EMBL" id="CP118108">
    <property type="protein sequence ID" value="WDI00619.1"/>
    <property type="molecule type" value="Genomic_DNA"/>
</dbReference>
<keyword evidence="3 6" id="KW-0812">Transmembrane</keyword>
<dbReference type="Gene3D" id="1.20.1250.20">
    <property type="entry name" value="MFS general substrate transporter like domains"/>
    <property type="match status" value="2"/>
</dbReference>
<dbReference type="GO" id="GO:0005886">
    <property type="term" value="C:plasma membrane"/>
    <property type="evidence" value="ECO:0007669"/>
    <property type="project" value="UniProtKB-SubCell"/>
</dbReference>
<feature type="transmembrane region" description="Helical" evidence="6">
    <location>
        <begin position="142"/>
        <end position="172"/>
    </location>
</feature>
<feature type="transmembrane region" description="Helical" evidence="6">
    <location>
        <begin position="107"/>
        <end position="130"/>
    </location>
</feature>
<evidence type="ECO:0000256" key="6">
    <source>
        <dbReference type="SAM" id="Phobius"/>
    </source>
</evidence>
<evidence type="ECO:0000256" key="3">
    <source>
        <dbReference type="ARBA" id="ARBA00022692"/>
    </source>
</evidence>
<reference evidence="8 11" key="1">
    <citation type="submission" date="2023-02" db="EMBL/GenBank/DDBJ databases">
        <title>Pathogen: clinical or host-associated sample.</title>
        <authorList>
            <person name="Hergert J."/>
            <person name="Casey R."/>
            <person name="Wagner J."/>
            <person name="Young E.L."/>
            <person name="Oakeson K.F."/>
        </authorList>
    </citation>
    <scope>NUCLEOTIDE SEQUENCE</scope>
    <source>
        <strain evidence="9 11">2022CK-00829</strain>
        <strain evidence="8">2022CK-00830</strain>
    </source>
</reference>
<evidence type="ECO:0000256" key="4">
    <source>
        <dbReference type="ARBA" id="ARBA00022989"/>
    </source>
</evidence>
<feature type="transmembrane region" description="Helical" evidence="6">
    <location>
        <begin position="178"/>
        <end position="199"/>
    </location>
</feature>
<dbReference type="SUPFAM" id="SSF103473">
    <property type="entry name" value="MFS general substrate transporter"/>
    <property type="match status" value="1"/>
</dbReference>
<organism evidence="8 10">
    <name type="scientific">Paenibacillus urinalis</name>
    <dbReference type="NCBI Taxonomy" id="521520"/>
    <lineage>
        <taxon>Bacteria</taxon>
        <taxon>Bacillati</taxon>
        <taxon>Bacillota</taxon>
        <taxon>Bacilli</taxon>
        <taxon>Bacillales</taxon>
        <taxon>Paenibacillaceae</taxon>
        <taxon>Paenibacillus</taxon>
    </lineage>
</organism>
<proteinExistence type="predicted"/>
<evidence type="ECO:0000313" key="9">
    <source>
        <dbReference type="EMBL" id="WDI00619.1"/>
    </source>
</evidence>
<dbReference type="EMBL" id="CP118101">
    <property type="protein sequence ID" value="WDH80918.1"/>
    <property type="molecule type" value="Genomic_DNA"/>
</dbReference>
<keyword evidence="4 6" id="KW-1133">Transmembrane helix</keyword>
<evidence type="ECO:0000313" key="8">
    <source>
        <dbReference type="EMBL" id="WDH80918.1"/>
    </source>
</evidence>
<feature type="transmembrane region" description="Helical" evidence="6">
    <location>
        <begin position="55"/>
        <end position="75"/>
    </location>
</feature>
<feature type="transmembrane region" description="Helical" evidence="6">
    <location>
        <begin position="308"/>
        <end position="330"/>
    </location>
</feature>
<sequence length="443" mass="48420">MSIWQKWKAEIRSWPRNIQLFFLANILYQMGGGMFSVLYNLYIQDLGYDATMNGTIISVQSIATAIMFIPIGLLGDRISKKPILIIGALFSGLTFVGRAFAIGEPHLLWLAISSGLFASFFQVLAIPFLAANVSEHNRLRLFSIHASLVLAAQVIGSFGGGVLADVLGFIGIHSISSLQIVLLLGGIATFLGTLPLFLVKDSPVIHNPVSAIRSNTVSASNMNRSVSSNMAAEQSKSDFRIIKHFVMTQLLIGIGSGLVVPYLNLYFTDRFHISLSLMSALISLGQVMTIISMMIGPSLVSRVGPVRAVFIFQTMSLPFLLLTGFTYSVLIASVSFLFRQALMNAANPIFSSILIDHVSDRRRGIANSLMQTAFMIGWATMGPVQSYLVTTYGSYHGYAITFTITGVLYVLASTWFYLVFRNKHNNKLEQSVSGKSSSPSKPI</sequence>
<name>A0AAX3MV45_9BACL</name>
<evidence type="ECO:0000313" key="10">
    <source>
        <dbReference type="Proteomes" id="UP001220962"/>
    </source>
</evidence>
<evidence type="ECO:0000256" key="5">
    <source>
        <dbReference type="ARBA" id="ARBA00023136"/>
    </source>
</evidence>
<keyword evidence="11" id="KW-1185">Reference proteome</keyword>
<protein>
    <submittedName>
        <fullName evidence="8">MFS transporter</fullName>
    </submittedName>
</protein>
<feature type="transmembrane region" description="Helical" evidence="6">
    <location>
        <begin position="82"/>
        <end position="101"/>
    </location>
</feature>
<dbReference type="AlphaFoldDB" id="A0AAX3MV45"/>
<dbReference type="Proteomes" id="UP001220962">
    <property type="component" value="Chromosome"/>
</dbReference>
<dbReference type="InterPro" id="IPR011701">
    <property type="entry name" value="MFS"/>
</dbReference>
<feature type="transmembrane region" description="Helical" evidence="6">
    <location>
        <begin position="245"/>
        <end position="267"/>
    </location>
</feature>
<feature type="transmembrane region" description="Helical" evidence="6">
    <location>
        <begin position="20"/>
        <end position="43"/>
    </location>
</feature>
<gene>
    <name evidence="8" type="ORF">PUW23_15380</name>
    <name evidence="9" type="ORF">PUW25_15140</name>
</gene>
<feature type="domain" description="Major facilitator superfamily (MFS) profile" evidence="7">
    <location>
        <begin position="17"/>
        <end position="424"/>
    </location>
</feature>
<evidence type="ECO:0000259" key="7">
    <source>
        <dbReference type="PROSITE" id="PS50850"/>
    </source>
</evidence>